<evidence type="ECO:0000256" key="4">
    <source>
        <dbReference type="ARBA" id="ARBA00008376"/>
    </source>
</evidence>
<gene>
    <name evidence="14" type="primary">106050911</name>
</gene>
<evidence type="ECO:0000256" key="11">
    <source>
        <dbReference type="ARBA" id="ARBA00023136"/>
    </source>
</evidence>
<evidence type="ECO:0000256" key="8">
    <source>
        <dbReference type="ARBA" id="ARBA00022737"/>
    </source>
</evidence>
<evidence type="ECO:0000256" key="13">
    <source>
        <dbReference type="ARBA" id="ARBA00023212"/>
    </source>
</evidence>
<keyword evidence="8" id="KW-0677">Repeat</keyword>
<evidence type="ECO:0000256" key="2">
    <source>
        <dbReference type="ARBA" id="ARBA00004413"/>
    </source>
</evidence>
<keyword evidence="13" id="KW-0206">Cytoskeleton</keyword>
<dbReference type="STRING" id="6526.A0A2C9LUV3"/>
<evidence type="ECO:0000256" key="12">
    <source>
        <dbReference type="ARBA" id="ARBA00023203"/>
    </source>
</evidence>
<dbReference type="VEuPathDB" id="VectorBase:BGLB035133"/>
<protein>
    <recommendedName>
        <fullName evidence="5">Vinculin</fullName>
    </recommendedName>
</protein>
<dbReference type="GO" id="GO:0005198">
    <property type="term" value="F:structural molecule activity"/>
    <property type="evidence" value="ECO:0007669"/>
    <property type="project" value="InterPro"/>
</dbReference>
<evidence type="ECO:0000313" key="15">
    <source>
        <dbReference type="Proteomes" id="UP000076420"/>
    </source>
</evidence>
<organism evidence="14 15">
    <name type="scientific">Biomphalaria glabrata</name>
    <name type="common">Bloodfluke planorb</name>
    <name type="synonym">Freshwater snail</name>
    <dbReference type="NCBI Taxonomy" id="6526"/>
    <lineage>
        <taxon>Eukaryota</taxon>
        <taxon>Metazoa</taxon>
        <taxon>Spiralia</taxon>
        <taxon>Lophotrochozoa</taxon>
        <taxon>Mollusca</taxon>
        <taxon>Gastropoda</taxon>
        <taxon>Heterobranchia</taxon>
        <taxon>Euthyneura</taxon>
        <taxon>Panpulmonata</taxon>
        <taxon>Hygrophila</taxon>
        <taxon>Lymnaeoidea</taxon>
        <taxon>Planorbidae</taxon>
        <taxon>Biomphalaria</taxon>
    </lineage>
</organism>
<dbReference type="GO" id="GO:0005912">
    <property type="term" value="C:adherens junction"/>
    <property type="evidence" value="ECO:0007669"/>
    <property type="project" value="UniProtKB-SubCell"/>
</dbReference>
<dbReference type="Proteomes" id="UP000076420">
    <property type="component" value="Unassembled WGS sequence"/>
</dbReference>
<comment type="subcellular location">
    <subcellularLocation>
        <location evidence="3">Cell junction</location>
        <location evidence="3">Adherens junction</location>
    </subcellularLocation>
    <subcellularLocation>
        <location evidence="2">Cell membrane</location>
        <topology evidence="2">Peripheral membrane protein</topology>
        <orientation evidence="2">Cytoplasmic side</orientation>
    </subcellularLocation>
    <subcellularLocation>
        <location evidence="1">Cytoplasm</location>
        <location evidence="1">Cytoskeleton</location>
    </subcellularLocation>
</comment>
<evidence type="ECO:0000313" key="14">
    <source>
        <dbReference type="EnsemblMetazoa" id="BGLB035133-PA"/>
    </source>
</evidence>
<dbReference type="GO" id="GO:0007155">
    <property type="term" value="P:cell adhesion"/>
    <property type="evidence" value="ECO:0007669"/>
    <property type="project" value="UniProtKB-KW"/>
</dbReference>
<dbReference type="PROSITE" id="PS00664">
    <property type="entry name" value="VINCULIN_2"/>
    <property type="match status" value="1"/>
</dbReference>
<evidence type="ECO:0000256" key="6">
    <source>
        <dbReference type="ARBA" id="ARBA00022475"/>
    </source>
</evidence>
<evidence type="ECO:0000256" key="7">
    <source>
        <dbReference type="ARBA" id="ARBA00022490"/>
    </source>
</evidence>
<proteinExistence type="inferred from homology"/>
<dbReference type="AlphaFoldDB" id="A0A2C9LUV3"/>
<evidence type="ECO:0000256" key="1">
    <source>
        <dbReference type="ARBA" id="ARBA00004245"/>
    </source>
</evidence>
<dbReference type="PANTHER" id="PTHR46180">
    <property type="entry name" value="VINCULIN"/>
    <property type="match status" value="1"/>
</dbReference>
<keyword evidence="7" id="KW-0963">Cytoplasm</keyword>
<dbReference type="Pfam" id="PF01044">
    <property type="entry name" value="Vinculin"/>
    <property type="match status" value="1"/>
</dbReference>
<dbReference type="InterPro" id="IPR036723">
    <property type="entry name" value="Alpha-catenin/vinculin-like_sf"/>
</dbReference>
<evidence type="ECO:0000256" key="3">
    <source>
        <dbReference type="ARBA" id="ARBA00004536"/>
    </source>
</evidence>
<dbReference type="EnsemblMetazoa" id="BGLB035133-RA">
    <property type="protein sequence ID" value="BGLB035133-PA"/>
    <property type="gene ID" value="BGLB035133"/>
</dbReference>
<dbReference type="KEGG" id="bgt:106050911"/>
<accession>A0A2C9LUV3</accession>
<keyword evidence="6" id="KW-1003">Cell membrane</keyword>
<evidence type="ECO:0000256" key="10">
    <source>
        <dbReference type="ARBA" id="ARBA00022949"/>
    </source>
</evidence>
<sequence>MCDRDAILRSASDVESMVNALSELRQQGKGSSPQAMALARGIQEKLKELQQQTAIGIMNTERSGIRKPAPTVEGKVEQAKQWLVNPGLDDKGLGEAATRLIVNEGRKVANCCTGPQRQELLRLCDEVEILTNQLSDMCKRGQGNGPQAKAIARNLSEKLASLKTKIQDALVNQVAEDFIDTTTPLKQLSEAASVPLGKSYHFKYILITKTYTGMIASQVTFMSIGLHLTSRSKKYAMFVRHCSKNYKFYIFGCSFRIKVDHILAEISHRMVLGLGF</sequence>
<dbReference type="GO" id="GO:0005886">
    <property type="term" value="C:plasma membrane"/>
    <property type="evidence" value="ECO:0007669"/>
    <property type="project" value="UniProtKB-SubCell"/>
</dbReference>
<dbReference type="InterPro" id="IPR000633">
    <property type="entry name" value="Vinculin_CS"/>
</dbReference>
<keyword evidence="12" id="KW-0009">Actin-binding</keyword>
<dbReference type="InterPro" id="IPR006077">
    <property type="entry name" value="Vinculin/catenin"/>
</dbReference>
<dbReference type="Gene3D" id="1.20.120.810">
    <property type="entry name" value="Vinculin, Vh2 four-helix bundle"/>
    <property type="match status" value="2"/>
</dbReference>
<evidence type="ECO:0000256" key="9">
    <source>
        <dbReference type="ARBA" id="ARBA00022889"/>
    </source>
</evidence>
<keyword evidence="10" id="KW-0965">Cell junction</keyword>
<dbReference type="GO" id="GO:0051015">
    <property type="term" value="F:actin filament binding"/>
    <property type="evidence" value="ECO:0007669"/>
    <property type="project" value="InterPro"/>
</dbReference>
<evidence type="ECO:0000256" key="5">
    <source>
        <dbReference type="ARBA" id="ARBA00014125"/>
    </source>
</evidence>
<keyword evidence="11" id="KW-0472">Membrane</keyword>
<keyword evidence="9" id="KW-0130">Cell adhesion</keyword>
<dbReference type="InterPro" id="IPR017997">
    <property type="entry name" value="Vinculin"/>
</dbReference>
<dbReference type="VEuPathDB" id="VectorBase:BGLAX_030399"/>
<dbReference type="GO" id="GO:0015629">
    <property type="term" value="C:actin cytoskeleton"/>
    <property type="evidence" value="ECO:0007669"/>
    <property type="project" value="InterPro"/>
</dbReference>
<name>A0A2C9LUV3_BIOGL</name>
<dbReference type="SUPFAM" id="SSF47220">
    <property type="entry name" value="alpha-catenin/vinculin-like"/>
    <property type="match status" value="2"/>
</dbReference>
<comment type="similarity">
    <text evidence="4">Belongs to the vinculin/alpha-catenin family.</text>
</comment>
<reference evidence="14" key="1">
    <citation type="submission" date="2020-05" db="UniProtKB">
        <authorList>
            <consortium name="EnsemblMetazoa"/>
        </authorList>
    </citation>
    <scope>IDENTIFICATION</scope>
    <source>
        <strain evidence="14">BB02</strain>
    </source>
</reference>